<dbReference type="AlphaFoldDB" id="A0A376LK80"/>
<name>A0A376LK80_ECOLX</name>
<dbReference type="RefSeq" id="WP_151309935.1">
    <property type="nucleotide sequence ID" value="NZ_BGTN01000011.1"/>
</dbReference>
<gene>
    <name evidence="1" type="ORF">NCTC7928_05387</name>
</gene>
<organism evidence="1 2">
    <name type="scientific">Escherichia coli</name>
    <dbReference type="NCBI Taxonomy" id="562"/>
    <lineage>
        <taxon>Bacteria</taxon>
        <taxon>Pseudomonadati</taxon>
        <taxon>Pseudomonadota</taxon>
        <taxon>Gammaproteobacteria</taxon>
        <taxon>Enterobacterales</taxon>
        <taxon>Enterobacteriaceae</taxon>
        <taxon>Escherichia</taxon>
    </lineage>
</organism>
<proteinExistence type="predicted"/>
<sequence length="125" mass="13991">MGIGPLITANSAASDELGTGKWQTSLVAVAVDSSPKWLKVRLVQWQKSFAGDNDRESVASTTFQPFIIYKISKDLFLRSSRIWTLNVKNDDYYIPTGLGVRRLTPHSLLFANRYIFAFTRAMASS</sequence>
<accession>A0A376LK80</accession>
<evidence type="ECO:0000313" key="2">
    <source>
        <dbReference type="Proteomes" id="UP000254877"/>
    </source>
</evidence>
<dbReference type="Proteomes" id="UP000254877">
    <property type="component" value="Unassembled WGS sequence"/>
</dbReference>
<protein>
    <submittedName>
        <fullName evidence="1">Uncharacterized protein</fullName>
    </submittedName>
</protein>
<evidence type="ECO:0000313" key="1">
    <source>
        <dbReference type="EMBL" id="STF44646.1"/>
    </source>
</evidence>
<dbReference type="EMBL" id="UGAB01000002">
    <property type="protein sequence ID" value="STF44646.1"/>
    <property type="molecule type" value="Genomic_DNA"/>
</dbReference>
<reference evidence="1 2" key="1">
    <citation type="submission" date="2018-06" db="EMBL/GenBank/DDBJ databases">
        <authorList>
            <consortium name="Pathogen Informatics"/>
            <person name="Doyle S."/>
        </authorList>
    </citation>
    <scope>NUCLEOTIDE SEQUENCE [LARGE SCALE GENOMIC DNA]</scope>
    <source>
        <strain evidence="1 2">NCTC7928</strain>
    </source>
</reference>